<evidence type="ECO:0000313" key="2">
    <source>
        <dbReference type="Proteomes" id="UP000887159"/>
    </source>
</evidence>
<gene>
    <name evidence="1" type="primary">AVEN_71179_1</name>
    <name evidence="1" type="ORF">TNCV_4842441</name>
</gene>
<name>A0A8X7BMR5_TRICX</name>
<keyword evidence="2" id="KW-1185">Reference proteome</keyword>
<dbReference type="Proteomes" id="UP000887159">
    <property type="component" value="Unassembled WGS sequence"/>
</dbReference>
<accession>A0A8X7BMR5</accession>
<sequence>MGRLLTGNVVTLHSGLTAVESKLGWTVFGKQKFSGKDKFTTTLSMHVGNIPLQNLWELEVLGITDPTETVKEREDLSDFREKMRILPEGRYEVELPWKSNLMNLCDNKELA</sequence>
<dbReference type="AlphaFoldDB" id="A0A8X7BMR5"/>
<protein>
    <submittedName>
        <fullName evidence="1">DUF1758 domain-containing protein</fullName>
    </submittedName>
</protein>
<organism evidence="1 2">
    <name type="scientific">Trichonephila clavipes</name>
    <name type="common">Golden silk orbweaver</name>
    <name type="synonym">Nephila clavipes</name>
    <dbReference type="NCBI Taxonomy" id="2585209"/>
    <lineage>
        <taxon>Eukaryota</taxon>
        <taxon>Metazoa</taxon>
        <taxon>Ecdysozoa</taxon>
        <taxon>Arthropoda</taxon>
        <taxon>Chelicerata</taxon>
        <taxon>Arachnida</taxon>
        <taxon>Araneae</taxon>
        <taxon>Araneomorphae</taxon>
        <taxon>Entelegynae</taxon>
        <taxon>Araneoidea</taxon>
        <taxon>Nephilidae</taxon>
        <taxon>Trichonephila</taxon>
    </lineage>
</organism>
<comment type="caution">
    <text evidence="1">The sequence shown here is derived from an EMBL/GenBank/DDBJ whole genome shotgun (WGS) entry which is preliminary data.</text>
</comment>
<evidence type="ECO:0000313" key="1">
    <source>
        <dbReference type="EMBL" id="GFY35869.1"/>
    </source>
</evidence>
<dbReference type="EMBL" id="BMAU01021435">
    <property type="protein sequence ID" value="GFY35869.1"/>
    <property type="molecule type" value="Genomic_DNA"/>
</dbReference>
<reference evidence="1" key="1">
    <citation type="submission" date="2020-08" db="EMBL/GenBank/DDBJ databases">
        <title>Multicomponent nature underlies the extraordinary mechanical properties of spider dragline silk.</title>
        <authorList>
            <person name="Kono N."/>
            <person name="Nakamura H."/>
            <person name="Mori M."/>
            <person name="Yoshida Y."/>
            <person name="Ohtoshi R."/>
            <person name="Malay A.D."/>
            <person name="Moran D.A.P."/>
            <person name="Tomita M."/>
            <person name="Numata K."/>
            <person name="Arakawa K."/>
        </authorList>
    </citation>
    <scope>NUCLEOTIDE SEQUENCE</scope>
</reference>
<proteinExistence type="predicted"/>